<dbReference type="Proteomes" id="UP001268256">
    <property type="component" value="Unassembled WGS sequence"/>
</dbReference>
<organism evidence="2 3">
    <name type="scientific">Pseudocalidococcus azoricus BACA0444</name>
    <dbReference type="NCBI Taxonomy" id="2918990"/>
    <lineage>
        <taxon>Bacteria</taxon>
        <taxon>Bacillati</taxon>
        <taxon>Cyanobacteriota</taxon>
        <taxon>Cyanophyceae</taxon>
        <taxon>Acaryochloridales</taxon>
        <taxon>Thermosynechococcaceae</taxon>
        <taxon>Pseudocalidococcus</taxon>
        <taxon>Pseudocalidococcus azoricus</taxon>
    </lineage>
</organism>
<reference evidence="3" key="1">
    <citation type="submission" date="2023-07" db="EMBL/GenBank/DDBJ databases">
        <authorList>
            <person name="Luz R."/>
            <person name="Cordeiro R."/>
            <person name="Fonseca A."/>
            <person name="Goncalves V."/>
        </authorList>
    </citation>
    <scope>NUCLEOTIDE SEQUENCE [LARGE SCALE GENOMIC DNA]</scope>
    <source>
        <strain evidence="3">BACA0444</strain>
    </source>
</reference>
<proteinExistence type="predicted"/>
<sequence length="198" mass="21122">MGTGIQTKTLILVATAAILGGSLYLFQQKLPPPASEQAVTSAKPVFNLQESQITGLVLKQGEQALKLERDDQGDWQILEPVAARAETGTVVFLLNLIATAKTEKSLTVPLQTADEFGLAEPIATIEISTLAQGTHRLVLGGLTFDRNQLYAQADPPIIPTDPLTIIVVPLQFLDAINKPLQAWKAQPTPTPSASPSPP</sequence>
<comment type="caution">
    <text evidence="2">The sequence shown here is derived from an EMBL/GenBank/DDBJ whole genome shotgun (WGS) entry which is preliminary data.</text>
</comment>
<dbReference type="RefSeq" id="WP_322876638.1">
    <property type="nucleotide sequence ID" value="NZ_JAVMIP010000001.1"/>
</dbReference>
<gene>
    <name evidence="2" type="ORF">RIF25_00640</name>
</gene>
<keyword evidence="1" id="KW-0472">Membrane</keyword>
<evidence type="ECO:0000313" key="2">
    <source>
        <dbReference type="EMBL" id="MDS3859303.1"/>
    </source>
</evidence>
<evidence type="ECO:0000256" key="1">
    <source>
        <dbReference type="SAM" id="Phobius"/>
    </source>
</evidence>
<keyword evidence="1" id="KW-1133">Transmembrane helix</keyword>
<keyword evidence="3" id="KW-1185">Reference proteome</keyword>
<evidence type="ECO:0008006" key="4">
    <source>
        <dbReference type="Google" id="ProtNLM"/>
    </source>
</evidence>
<feature type="transmembrane region" description="Helical" evidence="1">
    <location>
        <begin position="9"/>
        <end position="26"/>
    </location>
</feature>
<name>A0AAE4JVQ2_9CYAN</name>
<dbReference type="EMBL" id="JAVMIP010000001">
    <property type="protein sequence ID" value="MDS3859303.1"/>
    <property type="molecule type" value="Genomic_DNA"/>
</dbReference>
<protein>
    <recommendedName>
        <fullName evidence="4">DUF4340 domain-containing protein</fullName>
    </recommendedName>
</protein>
<keyword evidence="1" id="KW-0812">Transmembrane</keyword>
<evidence type="ECO:0000313" key="3">
    <source>
        <dbReference type="Proteomes" id="UP001268256"/>
    </source>
</evidence>
<accession>A0AAE4JVQ2</accession>
<dbReference type="AlphaFoldDB" id="A0AAE4JVQ2"/>